<dbReference type="Proteomes" id="UP000315750">
    <property type="component" value="Chromosome"/>
</dbReference>
<dbReference type="KEGG" id="amuc:Pan181_10600"/>
<name>A0A518AJL4_9BACT</name>
<evidence type="ECO:0000313" key="2">
    <source>
        <dbReference type="Proteomes" id="UP000315750"/>
    </source>
</evidence>
<reference evidence="1 2" key="1">
    <citation type="submission" date="2019-02" db="EMBL/GenBank/DDBJ databases">
        <title>Deep-cultivation of Planctomycetes and their phenomic and genomic characterization uncovers novel biology.</title>
        <authorList>
            <person name="Wiegand S."/>
            <person name="Jogler M."/>
            <person name="Boedeker C."/>
            <person name="Pinto D."/>
            <person name="Vollmers J."/>
            <person name="Rivas-Marin E."/>
            <person name="Kohn T."/>
            <person name="Peeters S.H."/>
            <person name="Heuer A."/>
            <person name="Rast P."/>
            <person name="Oberbeckmann S."/>
            <person name="Bunk B."/>
            <person name="Jeske O."/>
            <person name="Meyerdierks A."/>
            <person name="Storesund J.E."/>
            <person name="Kallscheuer N."/>
            <person name="Luecker S."/>
            <person name="Lage O.M."/>
            <person name="Pohl T."/>
            <person name="Merkel B.J."/>
            <person name="Hornburger P."/>
            <person name="Mueller R.-W."/>
            <person name="Bruemmer F."/>
            <person name="Labrenz M."/>
            <person name="Spormann A.M."/>
            <person name="Op den Camp H."/>
            <person name="Overmann J."/>
            <person name="Amann R."/>
            <person name="Jetten M.S.M."/>
            <person name="Mascher T."/>
            <person name="Medema M.H."/>
            <person name="Devos D.P."/>
            <person name="Kaster A.-K."/>
            <person name="Ovreas L."/>
            <person name="Rohde M."/>
            <person name="Galperin M.Y."/>
            <person name="Jogler C."/>
        </authorList>
    </citation>
    <scope>NUCLEOTIDE SEQUENCE [LARGE SCALE GENOMIC DNA]</scope>
    <source>
        <strain evidence="1 2">Pan181</strain>
    </source>
</reference>
<dbReference type="EMBL" id="CP036278">
    <property type="protein sequence ID" value="QDU54876.1"/>
    <property type="molecule type" value="Genomic_DNA"/>
</dbReference>
<keyword evidence="2" id="KW-1185">Reference proteome</keyword>
<gene>
    <name evidence="1" type="ORF">Pan181_10600</name>
</gene>
<accession>A0A518AJL4</accession>
<evidence type="ECO:0000313" key="1">
    <source>
        <dbReference type="EMBL" id="QDU54876.1"/>
    </source>
</evidence>
<protein>
    <submittedName>
        <fullName evidence="1">Uncharacterized protein</fullName>
    </submittedName>
</protein>
<proteinExistence type="predicted"/>
<sequence length="543" mass="60021">MLALRPLQCLAVLLIGILTTPILRAQDAVPAAAEATLEKPAPELPTIAEEPKTIDPAKFLPELLRRKATVDFSDSSLREVVEWLRSEQGFVVLVEQEALSNVGYLPGDPYSDQLNDEPIYLLLNRLRKHDMAWFYEDEILHITSAEVASEHVTTQPYNIREHLDAGYDTDPLIDTVISTVASDSWVENGGPVGAINLIGDVLFVRQCDKEHLQLQALLEALLHNGRRTIIAEPLQHETLREKLKQEVSVKFRDTPLEEAVAELATETEADIRLEASALEGLRIRLRQPVTITIDKRPLATVLQAMLLDLKLTYVIQDGVIWITSQEEAGRVLKTAVFDVRDLCRDNSEADALIEAIISQTSDVWVENGRQDADLRPALPGTLVVYATEPILDEVLHLLETYRTALRSSKPRAETQPVDMNEVITVYYRLDAPMAESLNIHLPFMVAPDSWKRQSDDAPGTISLIVSKAEKVAVSSGQSPPSQQWVPKSVLVITQTRAVHEEISEVIRRVELGDNQGGFGSKSGGMGGGGFGGGFFAVPENHVP</sequence>
<organism evidence="1 2">
    <name type="scientific">Aeoliella mucimassa</name>
    <dbReference type="NCBI Taxonomy" id="2527972"/>
    <lineage>
        <taxon>Bacteria</taxon>
        <taxon>Pseudomonadati</taxon>
        <taxon>Planctomycetota</taxon>
        <taxon>Planctomycetia</taxon>
        <taxon>Pirellulales</taxon>
        <taxon>Lacipirellulaceae</taxon>
        <taxon>Aeoliella</taxon>
    </lineage>
</organism>
<dbReference type="RefSeq" id="WP_145245808.1">
    <property type="nucleotide sequence ID" value="NZ_CP036278.1"/>
</dbReference>
<dbReference type="AlphaFoldDB" id="A0A518AJL4"/>
<dbReference type="OrthoDB" id="263325at2"/>